<name>A0A2W2DZT3_9ACTN</name>
<organism evidence="1 2">
    <name type="scientific">Micromonospora deserti</name>
    <dbReference type="NCBI Taxonomy" id="2070366"/>
    <lineage>
        <taxon>Bacteria</taxon>
        <taxon>Bacillati</taxon>
        <taxon>Actinomycetota</taxon>
        <taxon>Actinomycetes</taxon>
        <taxon>Micromonosporales</taxon>
        <taxon>Micromonosporaceae</taxon>
        <taxon>Micromonospora</taxon>
    </lineage>
</organism>
<reference evidence="1 2" key="1">
    <citation type="submission" date="2018-01" db="EMBL/GenBank/DDBJ databases">
        <title>Draft genome sequence of Salinispora sp. 13K206.</title>
        <authorList>
            <person name="Sahin N."/>
            <person name="Saygin H."/>
            <person name="Ay H."/>
        </authorList>
    </citation>
    <scope>NUCLEOTIDE SEQUENCE [LARGE SCALE GENOMIC DNA]</scope>
    <source>
        <strain evidence="1 2">13K206</strain>
    </source>
</reference>
<evidence type="ECO:0008006" key="3">
    <source>
        <dbReference type="Google" id="ProtNLM"/>
    </source>
</evidence>
<evidence type="ECO:0000313" key="2">
    <source>
        <dbReference type="Proteomes" id="UP000248749"/>
    </source>
</evidence>
<dbReference type="AlphaFoldDB" id="A0A2W2DZT3"/>
<dbReference type="EMBL" id="POUB01000004">
    <property type="protein sequence ID" value="PZG02757.1"/>
    <property type="molecule type" value="Genomic_DNA"/>
</dbReference>
<comment type="caution">
    <text evidence="1">The sequence shown here is derived from an EMBL/GenBank/DDBJ whole genome shotgun (WGS) entry which is preliminary data.</text>
</comment>
<dbReference type="RefSeq" id="WP_111132251.1">
    <property type="nucleotide sequence ID" value="NZ_POUB01000004.1"/>
</dbReference>
<accession>A0A2W2DZT3</accession>
<gene>
    <name evidence="1" type="ORF">C1I99_00950</name>
</gene>
<dbReference type="Proteomes" id="UP000248749">
    <property type="component" value="Unassembled WGS sequence"/>
</dbReference>
<proteinExistence type="predicted"/>
<evidence type="ECO:0000313" key="1">
    <source>
        <dbReference type="EMBL" id="PZG02757.1"/>
    </source>
</evidence>
<dbReference type="OrthoDB" id="264195at2"/>
<keyword evidence="2" id="KW-1185">Reference proteome</keyword>
<dbReference type="PANTHER" id="PTHR32011">
    <property type="entry name" value="OS08G0472400 PROTEIN"/>
    <property type="match status" value="1"/>
</dbReference>
<protein>
    <recommendedName>
        <fullName evidence="3">SMI1/KNR4 family protein</fullName>
    </recommendedName>
</protein>
<sequence>MTAVEYRVSGSAGGRPTTSNEIVDAIDRAAQGDWRLRDEAGTAALVCQRVDGVLFDVERNDFWWPAWGTPPADAAGRLSVARERLAEVPRLTPLFGNRYVGPTDDSPVFSIHQTDLYVPALSLADLPTGRSEDELPLTDYPIGGVPFWSELHAWS</sequence>
<dbReference type="PANTHER" id="PTHR32011:SF2">
    <property type="entry name" value="OS08G0472400 PROTEIN"/>
    <property type="match status" value="1"/>
</dbReference>